<dbReference type="Proteomes" id="UP000533953">
    <property type="component" value="Unassembled WGS sequence"/>
</dbReference>
<keyword evidence="1" id="KW-0812">Transmembrane</keyword>
<comment type="caution">
    <text evidence="2">The sequence shown here is derived from an EMBL/GenBank/DDBJ whole genome shotgun (WGS) entry which is preliminary data.</text>
</comment>
<dbReference type="RefSeq" id="WP_185402825.1">
    <property type="nucleotide sequence ID" value="NZ_JAARRO010000021.1"/>
</dbReference>
<dbReference type="EMBL" id="JAASTX010000006">
    <property type="protein sequence ID" value="MBC1491438.1"/>
    <property type="molecule type" value="Genomic_DNA"/>
</dbReference>
<name>A0A7X0XC20_9LIST</name>
<accession>A0A7X0XC20</accession>
<protein>
    <submittedName>
        <fullName evidence="2">Uncharacterized protein</fullName>
    </submittedName>
</protein>
<keyword evidence="1" id="KW-0472">Membrane</keyword>
<sequence>MFSAIVNFFFCGHEDENGEIKLAKDTKTWLLVVAGTIIFAFILMISVTIINSL</sequence>
<evidence type="ECO:0000256" key="1">
    <source>
        <dbReference type="SAM" id="Phobius"/>
    </source>
</evidence>
<evidence type="ECO:0000313" key="3">
    <source>
        <dbReference type="Proteomes" id="UP000533953"/>
    </source>
</evidence>
<organism evidence="2 3">
    <name type="scientific">Listeria booriae</name>
    <dbReference type="NCBI Taxonomy" id="1552123"/>
    <lineage>
        <taxon>Bacteria</taxon>
        <taxon>Bacillati</taxon>
        <taxon>Bacillota</taxon>
        <taxon>Bacilli</taxon>
        <taxon>Bacillales</taxon>
        <taxon>Listeriaceae</taxon>
        <taxon>Listeria</taxon>
    </lineage>
</organism>
<evidence type="ECO:0000313" key="2">
    <source>
        <dbReference type="EMBL" id="MBC1491438.1"/>
    </source>
</evidence>
<reference evidence="2 3" key="1">
    <citation type="submission" date="2020-03" db="EMBL/GenBank/DDBJ databases">
        <title>Soil Listeria distribution.</title>
        <authorList>
            <person name="Liao J."/>
            <person name="Wiedmann M."/>
        </authorList>
    </citation>
    <scope>NUCLEOTIDE SEQUENCE [LARGE SCALE GENOMIC DNA]</scope>
    <source>
        <strain evidence="2 3">FSL L7-1547</strain>
    </source>
</reference>
<dbReference type="AlphaFoldDB" id="A0A7X0XC20"/>
<feature type="transmembrane region" description="Helical" evidence="1">
    <location>
        <begin position="29"/>
        <end position="50"/>
    </location>
</feature>
<keyword evidence="1" id="KW-1133">Transmembrane helix</keyword>
<gene>
    <name evidence="2" type="ORF">HCI99_06325</name>
</gene>
<proteinExistence type="predicted"/>